<feature type="domain" description="MINDY deubiquitinase" evidence="2">
    <location>
        <begin position="550"/>
        <end position="639"/>
    </location>
</feature>
<accession>A0A7I4BCG9</accession>
<dbReference type="GO" id="GO:0004843">
    <property type="term" value="F:cysteine-type deubiquitinase activity"/>
    <property type="evidence" value="ECO:0007669"/>
    <property type="project" value="InterPro"/>
</dbReference>
<protein>
    <recommendedName>
        <fullName evidence="2">MINDY deubiquitinase domain-containing protein</fullName>
    </recommendedName>
</protein>
<feature type="compositionally biased region" description="Basic and acidic residues" evidence="1">
    <location>
        <begin position="219"/>
        <end position="233"/>
    </location>
</feature>
<sequence length="726" mass="79442">MDETGPIYKVKVVPFLGRSVPIVLQNDNGPCPLLAICNVLLLRNQVKLCTDITEISSSKLLSLIAERLIDTNILNGTKSVDYERNLQQNIADAMQLLPRLRTGIDVNLRFRHIHDFEFTPECALFDLFDIGLVHGWLFDPQDKETSEVIGSDSYNTLQEKLVALQARRMAESSDLSVEEPTVDFAAATTATLGVPTPLPREMWSSEISFEDVTNELNQEESKQSPLDRQRKGDDEEAAMLLQALQLSRNEGFRDVGLISTEDNTLSKSDLDRHLNDNGNFSPLSGTSICSGGHLITPLEELDMPVEVAEIGAREENSVTREPGVSTENKSHFPVDVVGVASDQGIMKENVDEKGYIITPELSSSSIFTLGVDVDRPVNLLDVGGDNFGNQNDTSLIDPGLNVDKHSDVVNPSAKMTSPLDLNVSDGQADFPNLGRVDLNDLNAEGSSDKVEKEIVVSPTVAEQQHTHVLSFGPASHSSSRSFGSSGLEDEEPLYEGEDDFANLGSSNQGDSEPLYEGEVVLAELASGSDHDPEQLHVRHGDSDSQKVTITVSDREGRIIRHFLEDNASQLTFYGLFSLVENLKEHELCVFFRNNHFSTLFKRRGKLLLLASDQGYLHQPVVWEQLESVDGDTIFLKGDFTPFTAEEHNNGSWNMNLASNETADFMSTHTRSEQEFLSSVCSMQLGLSVRVRPTAGFGPPTARVGSATAAAPTVATAAASGTCTVIF</sequence>
<dbReference type="PANTHER" id="PTHR18063:SF6">
    <property type="entry name" value="UBIQUITIN CARBOXYL-TERMINAL HYDROLASE"/>
    <property type="match status" value="1"/>
</dbReference>
<dbReference type="AlphaFoldDB" id="A0A7I4BCG9"/>
<dbReference type="EnsemblPlants" id="Pp3c17_3230V3.5">
    <property type="protein sequence ID" value="Pp3c17_3230V3.5"/>
    <property type="gene ID" value="Pp3c17_3230"/>
</dbReference>
<evidence type="ECO:0000256" key="1">
    <source>
        <dbReference type="SAM" id="MobiDB-lite"/>
    </source>
</evidence>
<feature type="compositionally biased region" description="Low complexity" evidence="1">
    <location>
        <begin position="470"/>
        <end position="486"/>
    </location>
</feature>
<proteinExistence type="predicted"/>
<organism evidence="3 4">
    <name type="scientific">Physcomitrium patens</name>
    <name type="common">Spreading-leaved earth moss</name>
    <name type="synonym">Physcomitrella patens</name>
    <dbReference type="NCBI Taxonomy" id="3218"/>
    <lineage>
        <taxon>Eukaryota</taxon>
        <taxon>Viridiplantae</taxon>
        <taxon>Streptophyta</taxon>
        <taxon>Embryophyta</taxon>
        <taxon>Bryophyta</taxon>
        <taxon>Bryophytina</taxon>
        <taxon>Bryopsida</taxon>
        <taxon>Funariidae</taxon>
        <taxon>Funariales</taxon>
        <taxon>Funariaceae</taxon>
        <taxon>Physcomitrium</taxon>
    </lineage>
</organism>
<dbReference type="EMBL" id="ABEU02000017">
    <property type="status" value="NOT_ANNOTATED_CDS"/>
    <property type="molecule type" value="Genomic_DNA"/>
</dbReference>
<reference evidence="3 4" key="2">
    <citation type="journal article" date="2018" name="Plant J.">
        <title>The Physcomitrella patens chromosome-scale assembly reveals moss genome structure and evolution.</title>
        <authorList>
            <person name="Lang D."/>
            <person name="Ullrich K.K."/>
            <person name="Murat F."/>
            <person name="Fuchs J."/>
            <person name="Jenkins J."/>
            <person name="Haas F.B."/>
            <person name="Piednoel M."/>
            <person name="Gundlach H."/>
            <person name="Van Bel M."/>
            <person name="Meyberg R."/>
            <person name="Vives C."/>
            <person name="Morata J."/>
            <person name="Symeonidi A."/>
            <person name="Hiss M."/>
            <person name="Muchero W."/>
            <person name="Kamisugi Y."/>
            <person name="Saleh O."/>
            <person name="Blanc G."/>
            <person name="Decker E.L."/>
            <person name="van Gessel N."/>
            <person name="Grimwood J."/>
            <person name="Hayes R.D."/>
            <person name="Graham S.W."/>
            <person name="Gunter L.E."/>
            <person name="McDaniel S.F."/>
            <person name="Hoernstein S.N.W."/>
            <person name="Larsson A."/>
            <person name="Li F.W."/>
            <person name="Perroud P.F."/>
            <person name="Phillips J."/>
            <person name="Ranjan P."/>
            <person name="Rokshar D.S."/>
            <person name="Rothfels C.J."/>
            <person name="Schneider L."/>
            <person name="Shu S."/>
            <person name="Stevenson D.W."/>
            <person name="Thummler F."/>
            <person name="Tillich M."/>
            <person name="Villarreal Aguilar J.C."/>
            <person name="Widiez T."/>
            <person name="Wong G.K."/>
            <person name="Wymore A."/>
            <person name="Zhang Y."/>
            <person name="Zimmer A.D."/>
            <person name="Quatrano R.S."/>
            <person name="Mayer K.F.X."/>
            <person name="Goodstein D."/>
            <person name="Casacuberta J.M."/>
            <person name="Vandepoele K."/>
            <person name="Reski R."/>
            <person name="Cuming A.C."/>
            <person name="Tuskan G.A."/>
            <person name="Maumus F."/>
            <person name="Salse J."/>
            <person name="Schmutz J."/>
            <person name="Rensing S.A."/>
        </authorList>
    </citation>
    <scope>NUCLEOTIDE SEQUENCE [LARGE SCALE GENOMIC DNA]</scope>
    <source>
        <strain evidence="3 4">cv. Gransden 2004</strain>
    </source>
</reference>
<dbReference type="InterPro" id="IPR033979">
    <property type="entry name" value="MINDY_domain"/>
</dbReference>
<evidence type="ECO:0000313" key="3">
    <source>
        <dbReference type="EnsemblPlants" id="Pp3c17_3230V3.5"/>
    </source>
</evidence>
<keyword evidence="4" id="KW-1185">Reference proteome</keyword>
<dbReference type="Gramene" id="Pp3c17_3230V3.5">
    <property type="protein sequence ID" value="Pp3c17_3230V3.5"/>
    <property type="gene ID" value="Pp3c17_3230"/>
</dbReference>
<reference evidence="3 4" key="1">
    <citation type="journal article" date="2008" name="Science">
        <title>The Physcomitrella genome reveals evolutionary insights into the conquest of land by plants.</title>
        <authorList>
            <person name="Rensing S."/>
            <person name="Lang D."/>
            <person name="Zimmer A."/>
            <person name="Terry A."/>
            <person name="Salamov A."/>
            <person name="Shapiro H."/>
            <person name="Nishiyama T."/>
            <person name="Perroud P.-F."/>
            <person name="Lindquist E."/>
            <person name="Kamisugi Y."/>
            <person name="Tanahashi T."/>
            <person name="Sakakibara K."/>
            <person name="Fujita T."/>
            <person name="Oishi K."/>
            <person name="Shin-I T."/>
            <person name="Kuroki Y."/>
            <person name="Toyoda A."/>
            <person name="Suzuki Y."/>
            <person name="Hashimoto A."/>
            <person name="Yamaguchi K."/>
            <person name="Sugano A."/>
            <person name="Kohara Y."/>
            <person name="Fujiyama A."/>
            <person name="Anterola A."/>
            <person name="Aoki S."/>
            <person name="Ashton N."/>
            <person name="Barbazuk W.B."/>
            <person name="Barker E."/>
            <person name="Bennetzen J."/>
            <person name="Bezanilla M."/>
            <person name="Blankenship R."/>
            <person name="Cho S.H."/>
            <person name="Dutcher S."/>
            <person name="Estelle M."/>
            <person name="Fawcett J.A."/>
            <person name="Gundlach H."/>
            <person name="Hanada K."/>
            <person name="Heyl A."/>
            <person name="Hicks K.A."/>
            <person name="Hugh J."/>
            <person name="Lohr M."/>
            <person name="Mayer K."/>
            <person name="Melkozernov A."/>
            <person name="Murata T."/>
            <person name="Nelson D."/>
            <person name="Pils B."/>
            <person name="Prigge M."/>
            <person name="Reiss B."/>
            <person name="Renner T."/>
            <person name="Rombauts S."/>
            <person name="Rushton P."/>
            <person name="Sanderfoot A."/>
            <person name="Schween G."/>
            <person name="Shiu S.-H."/>
            <person name="Stueber K."/>
            <person name="Theodoulou F.L."/>
            <person name="Tu H."/>
            <person name="Van de Peer Y."/>
            <person name="Verrier P.J."/>
            <person name="Waters E."/>
            <person name="Wood A."/>
            <person name="Yang L."/>
            <person name="Cove D."/>
            <person name="Cuming A."/>
            <person name="Hasebe M."/>
            <person name="Lucas S."/>
            <person name="Mishler D.B."/>
            <person name="Reski R."/>
            <person name="Grigoriev I."/>
            <person name="Quatrano R.S."/>
            <person name="Boore J.L."/>
        </authorList>
    </citation>
    <scope>NUCLEOTIDE SEQUENCE [LARGE SCALE GENOMIC DNA]</scope>
    <source>
        <strain evidence="3 4">cv. Gransden 2004</strain>
    </source>
</reference>
<feature type="domain" description="MINDY deubiquitinase" evidence="2">
    <location>
        <begin position="8"/>
        <end position="184"/>
    </location>
</feature>
<name>A0A7I4BCG9_PHYPA</name>
<gene>
    <name evidence="3" type="primary">LOC112294641</name>
</gene>
<dbReference type="Pfam" id="PF04424">
    <property type="entry name" value="MINDY_DUB"/>
    <property type="match status" value="2"/>
</dbReference>
<dbReference type="InterPro" id="IPR007518">
    <property type="entry name" value="MINDY"/>
</dbReference>
<evidence type="ECO:0000313" key="4">
    <source>
        <dbReference type="Proteomes" id="UP000006727"/>
    </source>
</evidence>
<dbReference type="Proteomes" id="UP000006727">
    <property type="component" value="Chromosome 17"/>
</dbReference>
<feature type="region of interest" description="Disordered" evidence="1">
    <location>
        <begin position="212"/>
        <end position="234"/>
    </location>
</feature>
<dbReference type="GO" id="GO:1990380">
    <property type="term" value="F:K48-linked deubiquitinase activity"/>
    <property type="evidence" value="ECO:0007669"/>
    <property type="project" value="InterPro"/>
</dbReference>
<feature type="region of interest" description="Disordered" evidence="1">
    <location>
        <begin position="469"/>
        <end position="492"/>
    </location>
</feature>
<evidence type="ECO:0000259" key="2">
    <source>
        <dbReference type="Pfam" id="PF04424"/>
    </source>
</evidence>
<reference evidence="3" key="3">
    <citation type="submission" date="2020-12" db="UniProtKB">
        <authorList>
            <consortium name="EnsemblPlants"/>
        </authorList>
    </citation>
    <scope>IDENTIFICATION</scope>
</reference>
<dbReference type="PANTHER" id="PTHR18063">
    <property type="entry name" value="NF-E2 INDUCIBLE PROTEIN"/>
    <property type="match status" value="1"/>
</dbReference>